<organism evidence="1">
    <name type="scientific">Anopheles braziliensis</name>
    <dbReference type="NCBI Taxonomy" id="58242"/>
    <lineage>
        <taxon>Eukaryota</taxon>
        <taxon>Metazoa</taxon>
        <taxon>Ecdysozoa</taxon>
        <taxon>Arthropoda</taxon>
        <taxon>Hexapoda</taxon>
        <taxon>Insecta</taxon>
        <taxon>Pterygota</taxon>
        <taxon>Neoptera</taxon>
        <taxon>Endopterygota</taxon>
        <taxon>Diptera</taxon>
        <taxon>Nematocera</taxon>
        <taxon>Culicoidea</taxon>
        <taxon>Culicidae</taxon>
        <taxon>Anophelinae</taxon>
        <taxon>Anopheles</taxon>
    </lineage>
</organism>
<accession>A0A2M3ZUZ5</accession>
<proteinExistence type="predicted"/>
<dbReference type="AlphaFoldDB" id="A0A2M3ZUZ5"/>
<sequence length="67" mass="7527">MSMRIPPTSSPRHMLLAALVVELLDTPPRAVLLLLVVEIAKERIKTSCLIKEDTCVCVLKVCRVTRR</sequence>
<reference evidence="1" key="1">
    <citation type="submission" date="2018-01" db="EMBL/GenBank/DDBJ databases">
        <title>An insight into the sialome of Amazonian anophelines.</title>
        <authorList>
            <person name="Ribeiro J.M."/>
            <person name="Scarpassa V."/>
            <person name="Calvo E."/>
        </authorList>
    </citation>
    <scope>NUCLEOTIDE SEQUENCE</scope>
    <source>
        <tissue evidence="1">Salivary glands</tissue>
    </source>
</reference>
<dbReference type="EMBL" id="GGFM01011612">
    <property type="protein sequence ID" value="MBW32363.1"/>
    <property type="molecule type" value="Transcribed_RNA"/>
</dbReference>
<protein>
    <submittedName>
        <fullName evidence="1">Putative secreted peptide</fullName>
    </submittedName>
</protein>
<name>A0A2M3ZUZ5_9DIPT</name>
<evidence type="ECO:0000313" key="1">
    <source>
        <dbReference type="EMBL" id="MBW32363.1"/>
    </source>
</evidence>